<dbReference type="Bgee" id="ENSOANG00000037701">
    <property type="expression patterns" value="Expressed in cerebellum and 3 other cell types or tissues"/>
</dbReference>
<dbReference type="SMART" id="SM00875">
    <property type="entry name" value="BACK"/>
    <property type="match status" value="1"/>
</dbReference>
<dbReference type="Ensembl" id="ENSOANT00000049568.1">
    <property type="protein sequence ID" value="ENSOANP00000051688.1"/>
    <property type="gene ID" value="ENSOANG00000037701.1"/>
</dbReference>
<evidence type="ECO:0000259" key="3">
    <source>
        <dbReference type="PROSITE" id="PS50097"/>
    </source>
</evidence>
<dbReference type="Pfam" id="PF23651">
    <property type="entry name" value="TRAF_BTBD17"/>
    <property type="match status" value="1"/>
</dbReference>
<dbReference type="InterPro" id="IPR011333">
    <property type="entry name" value="SKP1/BTB/POZ_sf"/>
</dbReference>
<protein>
    <submittedName>
        <fullName evidence="4">BTB domain containing 17</fullName>
    </submittedName>
</protein>
<proteinExistence type="predicted"/>
<dbReference type="Gene3D" id="3.30.710.10">
    <property type="entry name" value="Potassium Channel Kv1.1, Chain A"/>
    <property type="match status" value="1"/>
</dbReference>
<dbReference type="InterPro" id="IPR011705">
    <property type="entry name" value="BACK"/>
</dbReference>
<dbReference type="PROSITE" id="PS50097">
    <property type="entry name" value="BTB"/>
    <property type="match status" value="1"/>
</dbReference>
<dbReference type="Pfam" id="PF00651">
    <property type="entry name" value="BTB"/>
    <property type="match status" value="1"/>
</dbReference>
<dbReference type="Gene3D" id="1.25.40.420">
    <property type="match status" value="1"/>
</dbReference>
<sequence length="489" mass="52788">MMPRGRCFGAGPWAGCWTALTLLGLTVQTAQRAEPSGGEAASINHSLTLLHRLQELLRLGDESDVVLRVQTSGTEEVRVFRAHRLLLGLQSEVLGALLLNQSEVLLLQEPGDCAAVFDKFLRYLYCGELTLLRSQAVPLHRLATKYHVAALQQGVADYMKAHLAGEAGGPGPAVSWYHYAARVGDEDLRDSCLRFLAWNLSAAAGSPEWGAASPELLAVLLERSDLVLQDELELFRALETWLGRARPPAPVAARALRAVRYPMIPPAQLLQLQAQSPALLRHRGAVGDLLLQAFQFHAASPLRFAQFSPVNGSAFVPRNYLAPAWGAPWVISNPARDDRSTSFRTQLGPSGHDAGKRLTWTALFSPRWLPAGPRPADGDGPGGALAPARLEDGRPRLVVTPAPGGGGGGGLAGEAAGVSFQKTVLVGARQQGRVLVRHVHAFHRSSDEAGDFLAQADLQRRNSDYLVDNALHLHLIVKPVYHPLIPPHP</sequence>
<dbReference type="InParanoid" id="A0A6I8PB48"/>
<dbReference type="InterPro" id="IPR051481">
    <property type="entry name" value="BTB-POZ/Galectin-3-binding"/>
</dbReference>
<evidence type="ECO:0000256" key="1">
    <source>
        <dbReference type="SAM" id="MobiDB-lite"/>
    </source>
</evidence>
<feature type="chain" id="PRO_5026182172" evidence="2">
    <location>
        <begin position="33"/>
        <end position="489"/>
    </location>
</feature>
<reference evidence="4 5" key="1">
    <citation type="journal article" date="2008" name="Nature">
        <title>Genome analysis of the platypus reveals unique signatures of evolution.</title>
        <authorList>
            <person name="Warren W.C."/>
            <person name="Hillier L.W."/>
            <person name="Marshall Graves J.A."/>
            <person name="Birney E."/>
            <person name="Ponting C.P."/>
            <person name="Grutzner F."/>
            <person name="Belov K."/>
            <person name="Miller W."/>
            <person name="Clarke L."/>
            <person name="Chinwalla A.T."/>
            <person name="Yang S.P."/>
            <person name="Heger A."/>
            <person name="Locke D.P."/>
            <person name="Miethke P."/>
            <person name="Waters P.D."/>
            <person name="Veyrunes F."/>
            <person name="Fulton L."/>
            <person name="Fulton B."/>
            <person name="Graves T."/>
            <person name="Wallis J."/>
            <person name="Puente X.S."/>
            <person name="Lopez-Otin C."/>
            <person name="Ordonez G.R."/>
            <person name="Eichler E.E."/>
            <person name="Chen L."/>
            <person name="Cheng Z."/>
            <person name="Deakin J.E."/>
            <person name="Alsop A."/>
            <person name="Thompson K."/>
            <person name="Kirby P."/>
            <person name="Papenfuss A.T."/>
            <person name="Wakefield M.J."/>
            <person name="Olender T."/>
            <person name="Lancet D."/>
            <person name="Huttley G.A."/>
            <person name="Smit A.F."/>
            <person name="Pask A."/>
            <person name="Temple-Smith P."/>
            <person name="Batzer M.A."/>
            <person name="Walker J.A."/>
            <person name="Konkel M.K."/>
            <person name="Harris R.S."/>
            <person name="Whittington C.M."/>
            <person name="Wong E.S."/>
            <person name="Gemmell N.J."/>
            <person name="Buschiazzo E."/>
            <person name="Vargas Jentzsch I.M."/>
            <person name="Merkel A."/>
            <person name="Schmitz J."/>
            <person name="Zemann A."/>
            <person name="Churakov G."/>
            <person name="Kriegs J.O."/>
            <person name="Brosius J."/>
            <person name="Murchison E.P."/>
            <person name="Sachidanandam R."/>
            <person name="Smith C."/>
            <person name="Hannon G.J."/>
            <person name="Tsend-Ayush E."/>
            <person name="McMillan D."/>
            <person name="Attenborough R."/>
            <person name="Rens W."/>
            <person name="Ferguson-Smith M."/>
            <person name="Lefevre C.M."/>
            <person name="Sharp J.A."/>
            <person name="Nicholas K.R."/>
            <person name="Ray D.A."/>
            <person name="Kube M."/>
            <person name="Reinhardt R."/>
            <person name="Pringle T.H."/>
            <person name="Taylor J."/>
            <person name="Jones R.C."/>
            <person name="Nixon B."/>
            <person name="Dacheux J.L."/>
            <person name="Niwa H."/>
            <person name="Sekita Y."/>
            <person name="Huang X."/>
            <person name="Stark A."/>
            <person name="Kheradpour P."/>
            <person name="Kellis M."/>
            <person name="Flicek P."/>
            <person name="Chen Y."/>
            <person name="Webber C."/>
            <person name="Hardison R."/>
            <person name="Nelson J."/>
            <person name="Hallsworth-Pepin K."/>
            <person name="Delehaunty K."/>
            <person name="Markovic C."/>
            <person name="Minx P."/>
            <person name="Feng Y."/>
            <person name="Kremitzki C."/>
            <person name="Mitreva M."/>
            <person name="Glasscock J."/>
            <person name="Wylie T."/>
            <person name="Wohldmann P."/>
            <person name="Thiru P."/>
            <person name="Nhan M.N."/>
            <person name="Pohl C.S."/>
            <person name="Smith S.M."/>
            <person name="Hou S."/>
            <person name="Nefedov M."/>
            <person name="de Jong P.J."/>
            <person name="Renfree M.B."/>
            <person name="Mardis E.R."/>
            <person name="Wilson R.K."/>
        </authorList>
    </citation>
    <scope>NUCLEOTIDE SEQUENCE [LARGE SCALE GENOMIC DNA]</scope>
    <source>
        <strain evidence="4 5">Glennie</strain>
    </source>
</reference>
<reference evidence="4" key="2">
    <citation type="submission" date="2025-08" db="UniProtKB">
        <authorList>
            <consortium name="Ensembl"/>
        </authorList>
    </citation>
    <scope>IDENTIFICATION</scope>
    <source>
        <strain evidence="4">Glennie</strain>
    </source>
</reference>
<evidence type="ECO:0000313" key="5">
    <source>
        <dbReference type="Proteomes" id="UP000002279"/>
    </source>
</evidence>
<dbReference type="KEGG" id="oaa:100080047"/>
<keyword evidence="5" id="KW-1185">Reference proteome</keyword>
<dbReference type="FunCoup" id="A0A6I8PB48">
    <property type="interactions" value="593"/>
</dbReference>
<feature type="signal peptide" evidence="2">
    <location>
        <begin position="1"/>
        <end position="32"/>
    </location>
</feature>
<dbReference type="CDD" id="cd18493">
    <property type="entry name" value="BACK_BTBD17"/>
    <property type="match status" value="1"/>
</dbReference>
<dbReference type="Proteomes" id="UP000002279">
    <property type="component" value="Chromosome 15"/>
</dbReference>
<dbReference type="InterPro" id="IPR000210">
    <property type="entry name" value="BTB/POZ_dom"/>
</dbReference>
<dbReference type="GeneTree" id="ENSGT00950000182983"/>
<dbReference type="OrthoDB" id="2359033at2759"/>
<organism evidence="4 5">
    <name type="scientific">Ornithorhynchus anatinus</name>
    <name type="common">Duckbill platypus</name>
    <dbReference type="NCBI Taxonomy" id="9258"/>
    <lineage>
        <taxon>Eukaryota</taxon>
        <taxon>Metazoa</taxon>
        <taxon>Chordata</taxon>
        <taxon>Craniata</taxon>
        <taxon>Vertebrata</taxon>
        <taxon>Euteleostomi</taxon>
        <taxon>Mammalia</taxon>
        <taxon>Monotremata</taxon>
        <taxon>Ornithorhynchidae</taxon>
        <taxon>Ornithorhynchus</taxon>
    </lineage>
</organism>
<dbReference type="SMART" id="SM00225">
    <property type="entry name" value="BTB"/>
    <property type="match status" value="1"/>
</dbReference>
<gene>
    <name evidence="4" type="primary">BTBD17</name>
</gene>
<dbReference type="OMA" id="TVLNHSM"/>
<accession>A0A6I8PB48</accession>
<evidence type="ECO:0000256" key="2">
    <source>
        <dbReference type="SAM" id="SignalP"/>
    </source>
</evidence>
<feature type="region of interest" description="Disordered" evidence="1">
    <location>
        <begin position="370"/>
        <end position="392"/>
    </location>
</feature>
<dbReference type="CTD" id="388419"/>
<dbReference type="PANTHER" id="PTHR24410:SF12">
    <property type="entry name" value="BTB_POZ DOMAIN-CONTAINING PROTEIN 17"/>
    <property type="match status" value="1"/>
</dbReference>
<dbReference type="RefSeq" id="XP_001510950.3">
    <property type="nucleotide sequence ID" value="XM_001510900.4"/>
</dbReference>
<dbReference type="Pfam" id="PF07707">
    <property type="entry name" value="BACK"/>
    <property type="match status" value="1"/>
</dbReference>
<dbReference type="AlphaFoldDB" id="A0A6I8PB48"/>
<evidence type="ECO:0000313" key="4">
    <source>
        <dbReference type="Ensembl" id="ENSOANP00000051688.1"/>
    </source>
</evidence>
<name>A0A6I8PB48_ORNAN</name>
<dbReference type="GeneID" id="100080047"/>
<dbReference type="InterPro" id="IPR056184">
    <property type="entry name" value="TRAF_BTBD17"/>
</dbReference>
<dbReference type="PANTHER" id="PTHR24410">
    <property type="entry name" value="HL07962P-RELATED"/>
    <property type="match status" value="1"/>
</dbReference>
<reference evidence="4" key="3">
    <citation type="submission" date="2025-09" db="UniProtKB">
        <authorList>
            <consortium name="Ensembl"/>
        </authorList>
    </citation>
    <scope>IDENTIFICATION</scope>
    <source>
        <strain evidence="4">Glennie</strain>
    </source>
</reference>
<dbReference type="SUPFAM" id="SSF54695">
    <property type="entry name" value="POZ domain"/>
    <property type="match status" value="1"/>
</dbReference>
<keyword evidence="2" id="KW-0732">Signal</keyword>
<feature type="domain" description="BTB" evidence="3">
    <location>
        <begin position="63"/>
        <end position="133"/>
    </location>
</feature>